<gene>
    <name evidence="1" type="ORF">ASPGLDRAFT_46803</name>
</gene>
<dbReference type="Proteomes" id="UP000184300">
    <property type="component" value="Unassembled WGS sequence"/>
</dbReference>
<dbReference type="STRING" id="1160497.A0A1L9VLS2"/>
<dbReference type="VEuPathDB" id="FungiDB:ASPGLDRAFT_46803"/>
<dbReference type="OrthoDB" id="4924482at2759"/>
<evidence type="ECO:0000313" key="1">
    <source>
        <dbReference type="EMBL" id="OJJ84879.1"/>
    </source>
</evidence>
<keyword evidence="2" id="KW-1185">Reference proteome</keyword>
<sequence>MLTCCKSAVSLGWVMIGKVPNEITDGEIQAHLDSVPLPIKDAVPEQNCVSWTRDAIQKLQAQGIAENFDIDQFVTDALAFADECLKKPSQTPTTGSRTINYTRRPM</sequence>
<protein>
    <submittedName>
        <fullName evidence="1">Uncharacterized protein</fullName>
    </submittedName>
</protein>
<dbReference type="RefSeq" id="XP_022401577.1">
    <property type="nucleotide sequence ID" value="XM_022546529.1"/>
</dbReference>
<dbReference type="GeneID" id="34462790"/>
<accession>A0A1L9VLS2</accession>
<dbReference type="AlphaFoldDB" id="A0A1L9VLS2"/>
<name>A0A1L9VLS2_ASPGL</name>
<dbReference type="EMBL" id="KV878896">
    <property type="protein sequence ID" value="OJJ84879.1"/>
    <property type="molecule type" value="Genomic_DNA"/>
</dbReference>
<reference evidence="2" key="1">
    <citation type="journal article" date="2017" name="Genome Biol.">
        <title>Comparative genomics reveals high biological diversity and specific adaptations in the industrially and medically important fungal genus Aspergillus.</title>
        <authorList>
            <person name="de Vries R.P."/>
            <person name="Riley R."/>
            <person name="Wiebenga A."/>
            <person name="Aguilar-Osorio G."/>
            <person name="Amillis S."/>
            <person name="Uchima C.A."/>
            <person name="Anderluh G."/>
            <person name="Asadollahi M."/>
            <person name="Askin M."/>
            <person name="Barry K."/>
            <person name="Battaglia E."/>
            <person name="Bayram O."/>
            <person name="Benocci T."/>
            <person name="Braus-Stromeyer S.A."/>
            <person name="Caldana C."/>
            <person name="Canovas D."/>
            <person name="Cerqueira G.C."/>
            <person name="Chen F."/>
            <person name="Chen W."/>
            <person name="Choi C."/>
            <person name="Clum A."/>
            <person name="Dos Santos R.A."/>
            <person name="Damasio A.R."/>
            <person name="Diallinas G."/>
            <person name="Emri T."/>
            <person name="Fekete E."/>
            <person name="Flipphi M."/>
            <person name="Freyberg S."/>
            <person name="Gallo A."/>
            <person name="Gournas C."/>
            <person name="Habgood R."/>
            <person name="Hainaut M."/>
            <person name="Harispe M.L."/>
            <person name="Henrissat B."/>
            <person name="Hilden K.S."/>
            <person name="Hope R."/>
            <person name="Hossain A."/>
            <person name="Karabika E."/>
            <person name="Karaffa L."/>
            <person name="Karanyi Z."/>
            <person name="Krasevec N."/>
            <person name="Kuo A."/>
            <person name="Kusch H."/>
            <person name="LaButti K."/>
            <person name="Lagendijk E.L."/>
            <person name="Lapidus A."/>
            <person name="Levasseur A."/>
            <person name="Lindquist E."/>
            <person name="Lipzen A."/>
            <person name="Logrieco A.F."/>
            <person name="MacCabe A."/>
            <person name="Maekelae M.R."/>
            <person name="Malavazi I."/>
            <person name="Melin P."/>
            <person name="Meyer V."/>
            <person name="Mielnichuk N."/>
            <person name="Miskei M."/>
            <person name="Molnar A.P."/>
            <person name="Mule G."/>
            <person name="Ngan C.Y."/>
            <person name="Orejas M."/>
            <person name="Orosz E."/>
            <person name="Ouedraogo J.P."/>
            <person name="Overkamp K.M."/>
            <person name="Park H.-S."/>
            <person name="Perrone G."/>
            <person name="Piumi F."/>
            <person name="Punt P.J."/>
            <person name="Ram A.F."/>
            <person name="Ramon A."/>
            <person name="Rauscher S."/>
            <person name="Record E."/>
            <person name="Riano-Pachon D.M."/>
            <person name="Robert V."/>
            <person name="Roehrig J."/>
            <person name="Ruller R."/>
            <person name="Salamov A."/>
            <person name="Salih N.S."/>
            <person name="Samson R.A."/>
            <person name="Sandor E."/>
            <person name="Sanguinetti M."/>
            <person name="Schuetze T."/>
            <person name="Sepcic K."/>
            <person name="Shelest E."/>
            <person name="Sherlock G."/>
            <person name="Sophianopoulou V."/>
            <person name="Squina F.M."/>
            <person name="Sun H."/>
            <person name="Susca A."/>
            <person name="Todd R.B."/>
            <person name="Tsang A."/>
            <person name="Unkles S.E."/>
            <person name="van de Wiele N."/>
            <person name="van Rossen-Uffink D."/>
            <person name="Oliveira J.V."/>
            <person name="Vesth T.C."/>
            <person name="Visser J."/>
            <person name="Yu J.-H."/>
            <person name="Zhou M."/>
            <person name="Andersen M.R."/>
            <person name="Archer D.B."/>
            <person name="Baker S.E."/>
            <person name="Benoit I."/>
            <person name="Brakhage A.A."/>
            <person name="Braus G.H."/>
            <person name="Fischer R."/>
            <person name="Frisvad J.C."/>
            <person name="Goldman G.H."/>
            <person name="Houbraken J."/>
            <person name="Oakley B."/>
            <person name="Pocsi I."/>
            <person name="Scazzocchio C."/>
            <person name="Seiboth B."/>
            <person name="vanKuyk P.A."/>
            <person name="Wortman J."/>
            <person name="Dyer P.S."/>
            <person name="Grigoriev I.V."/>
        </authorList>
    </citation>
    <scope>NUCLEOTIDE SEQUENCE [LARGE SCALE GENOMIC DNA]</scope>
    <source>
        <strain evidence="2">CBS 516.65</strain>
    </source>
</reference>
<evidence type="ECO:0000313" key="2">
    <source>
        <dbReference type="Proteomes" id="UP000184300"/>
    </source>
</evidence>
<organism evidence="1 2">
    <name type="scientific">Aspergillus glaucus CBS 516.65</name>
    <dbReference type="NCBI Taxonomy" id="1160497"/>
    <lineage>
        <taxon>Eukaryota</taxon>
        <taxon>Fungi</taxon>
        <taxon>Dikarya</taxon>
        <taxon>Ascomycota</taxon>
        <taxon>Pezizomycotina</taxon>
        <taxon>Eurotiomycetes</taxon>
        <taxon>Eurotiomycetidae</taxon>
        <taxon>Eurotiales</taxon>
        <taxon>Aspergillaceae</taxon>
        <taxon>Aspergillus</taxon>
        <taxon>Aspergillus subgen. Aspergillus</taxon>
    </lineage>
</organism>
<proteinExistence type="predicted"/>